<evidence type="ECO:0000313" key="1">
    <source>
        <dbReference type="EMBL" id="EGU71860.1"/>
    </source>
</evidence>
<proteinExistence type="predicted"/>
<organism evidence="1">
    <name type="scientific">Fusarium oxysporum (strain Fo5176)</name>
    <name type="common">Fusarium vascular wilt</name>
    <dbReference type="NCBI Taxonomy" id="660025"/>
    <lineage>
        <taxon>Eukaryota</taxon>
        <taxon>Fungi</taxon>
        <taxon>Dikarya</taxon>
        <taxon>Ascomycota</taxon>
        <taxon>Pezizomycotina</taxon>
        <taxon>Sordariomycetes</taxon>
        <taxon>Hypocreomycetidae</taxon>
        <taxon>Hypocreales</taxon>
        <taxon>Nectriaceae</taxon>
        <taxon>Fusarium</taxon>
        <taxon>Fusarium oxysporum species complex</taxon>
    </lineage>
</organism>
<dbReference type="EMBL" id="AFQF01007513">
    <property type="protein sequence ID" value="EGU71860.1"/>
    <property type="molecule type" value="Genomic_DNA"/>
</dbReference>
<dbReference type="AlphaFoldDB" id="F9GG47"/>
<reference evidence="1" key="1">
    <citation type="journal article" date="2012" name="Mol. Plant Microbe Interact.">
        <title>A highly conserved effector in Fusarium oxysporum is required for full virulence on Arabidopsis.</title>
        <authorList>
            <person name="Thatcher L.F."/>
            <person name="Gardiner D.M."/>
            <person name="Kazan K."/>
            <person name="Manners J."/>
        </authorList>
    </citation>
    <scope>NUCLEOTIDE SEQUENCE [LARGE SCALE GENOMIC DNA]</scope>
    <source>
        <strain evidence="1">Fo5176</strain>
    </source>
</reference>
<feature type="non-terminal residue" evidence="1">
    <location>
        <position position="105"/>
    </location>
</feature>
<accession>F9GG47</accession>
<name>F9GG47_FUSOF</name>
<sequence length="105" mass="11980">MHENTLAYINTKLQGSKIVPQDRHPQMINIPHRKGNMMDSVTSKRALVGPNMAQSNCLANFGPIEQASLRRERKRYQKSSRKPFTLYEMIRLGTGSSWVHIQAGE</sequence>
<comment type="caution">
    <text evidence="1">The sequence shown here is derived from an EMBL/GenBank/DDBJ whole genome shotgun (WGS) entry which is preliminary data.</text>
</comment>
<protein>
    <submittedName>
        <fullName evidence="1">Uncharacterized protein</fullName>
    </submittedName>
</protein>
<gene>
    <name evidence="1" type="ORF">FOXB_17631</name>
</gene>